<evidence type="ECO:0000313" key="2">
    <source>
        <dbReference type="Proteomes" id="UP000217736"/>
    </source>
</evidence>
<evidence type="ECO:0000313" key="1">
    <source>
        <dbReference type="EMBL" id="BAX94900.1"/>
    </source>
</evidence>
<dbReference type="Proteomes" id="UP000217736">
    <property type="component" value="Chromosome"/>
</dbReference>
<accession>A0A1Z4EPR7</accession>
<organism evidence="1 2">
    <name type="scientific">Mycobacterium shigaense</name>
    <dbReference type="NCBI Taxonomy" id="722731"/>
    <lineage>
        <taxon>Bacteria</taxon>
        <taxon>Bacillati</taxon>
        <taxon>Actinomycetota</taxon>
        <taxon>Actinomycetes</taxon>
        <taxon>Mycobacteriales</taxon>
        <taxon>Mycobacteriaceae</taxon>
        <taxon>Mycobacterium</taxon>
        <taxon>Mycobacterium simiae complex</taxon>
    </lineage>
</organism>
<protein>
    <submittedName>
        <fullName evidence="1">Uncharacterized protein</fullName>
    </submittedName>
</protein>
<proteinExistence type="predicted"/>
<reference evidence="2" key="1">
    <citation type="submission" date="2017-06" db="EMBL/GenBank/DDBJ databases">
        <title>Complete Genome Sequence of Mycobacterium shigaense.</title>
        <authorList>
            <person name="Fukano H."/>
            <person name="Yoshida M."/>
            <person name="Kazumi Y."/>
            <person name="Ogura Y."/>
            <person name="Mitarai S."/>
            <person name="Hayashi T."/>
            <person name="Hoshino Y."/>
        </authorList>
    </citation>
    <scope>NUCLEOTIDE SEQUENCE [LARGE SCALE GENOMIC DNA]</scope>
    <source>
        <strain evidence="2">UN-152</strain>
    </source>
</reference>
<keyword evidence="2" id="KW-1185">Reference proteome</keyword>
<name>A0A1Z4EPR7_9MYCO</name>
<dbReference type="RefSeq" id="WP_096443547.1">
    <property type="nucleotide sequence ID" value="NZ_AP018164.1"/>
</dbReference>
<dbReference type="KEGG" id="mshg:MSG_04790"/>
<sequence>MLQNPKGRYPIGEAVWILAGIVILLALGDIAVVLALGAAGVAIAAIWYVHRNIEHPAEHDVTELARVTPLRSGVALAPDVRGPRAA</sequence>
<dbReference type="EMBL" id="AP018164">
    <property type="protein sequence ID" value="BAX94900.1"/>
    <property type="molecule type" value="Genomic_DNA"/>
</dbReference>
<gene>
    <name evidence="1" type="ORF">MSG_04790</name>
</gene>
<dbReference type="AlphaFoldDB" id="A0A1Z4EPR7"/>